<dbReference type="Proteomes" id="UP000650605">
    <property type="component" value="Unassembled WGS sequence"/>
</dbReference>
<dbReference type="EMBL" id="JAEHFQ010000005">
    <property type="protein sequence ID" value="MBM0633644.1"/>
    <property type="molecule type" value="Genomic_DNA"/>
</dbReference>
<protein>
    <submittedName>
        <fullName evidence="4">SPOR domain-containing protein</fullName>
    </submittedName>
</protein>
<evidence type="ECO:0000259" key="3">
    <source>
        <dbReference type="Pfam" id="PF05036"/>
    </source>
</evidence>
<proteinExistence type="predicted"/>
<gene>
    <name evidence="4" type="ORF">JDW19_10915</name>
</gene>
<dbReference type="AlphaFoldDB" id="A0A8I1IM94"/>
<keyword evidence="2" id="KW-1133">Transmembrane helix</keyword>
<dbReference type="Pfam" id="PF05036">
    <property type="entry name" value="SPOR"/>
    <property type="match status" value="1"/>
</dbReference>
<name>A0A8I1IM94_PAEPO</name>
<evidence type="ECO:0000313" key="5">
    <source>
        <dbReference type="Proteomes" id="UP000650605"/>
    </source>
</evidence>
<sequence length="406" mass="45081">MNKTKMTFRFDQQLPETSREDKLQVLPYKNESITNEQRETDNPHKGTERNRGMEKNTATTQESKINEPEDRNKRISSRRFAPTLRVQEGWDDPFGRSAASWSDAEVLPDSLEEDEEAYHSGQEYRRRPPHPSRWKLVGSVASALVTGGMFGYIMLLLFNGGGMVPGSDPSVEEAVPVFKESVGVDAISAKENSVPVTVIEAQVPPQTYYLLQYGVFSTPERALQAKEELLKAGIAAGGDTEDQNRVYAGISPDREQAKLLSNQLKTQGVELYVRELELPGFEKAAYGGEGDKLTSFFQLSSSLVGKLSGLSSNLLGEGGPNTVPASDMKELNDLHQQWTQNITVLPSGLPKEAVASATSLEKAMNSAISALGEYNKNTAKEHIWEIQSSIMEYVLREREFIQFIKQ</sequence>
<evidence type="ECO:0000256" key="2">
    <source>
        <dbReference type="SAM" id="Phobius"/>
    </source>
</evidence>
<comment type="caution">
    <text evidence="4">The sequence shown here is derived from an EMBL/GenBank/DDBJ whole genome shotgun (WGS) entry which is preliminary data.</text>
</comment>
<dbReference type="InterPro" id="IPR007730">
    <property type="entry name" value="SPOR-like_dom"/>
</dbReference>
<feature type="compositionally biased region" description="Basic and acidic residues" evidence="1">
    <location>
        <begin position="36"/>
        <end position="54"/>
    </location>
</feature>
<dbReference type="SUPFAM" id="SSF110997">
    <property type="entry name" value="Sporulation related repeat"/>
    <property type="match status" value="1"/>
</dbReference>
<keyword evidence="2" id="KW-0812">Transmembrane</keyword>
<evidence type="ECO:0000313" key="4">
    <source>
        <dbReference type="EMBL" id="MBM0633644.1"/>
    </source>
</evidence>
<evidence type="ECO:0000256" key="1">
    <source>
        <dbReference type="SAM" id="MobiDB-lite"/>
    </source>
</evidence>
<keyword evidence="2" id="KW-0472">Membrane</keyword>
<feature type="domain" description="SPOR" evidence="3">
    <location>
        <begin position="206"/>
        <end position="273"/>
    </location>
</feature>
<feature type="compositionally biased region" description="Basic and acidic residues" evidence="1">
    <location>
        <begin position="64"/>
        <end position="73"/>
    </location>
</feature>
<feature type="region of interest" description="Disordered" evidence="1">
    <location>
        <begin position="109"/>
        <end position="131"/>
    </location>
</feature>
<dbReference type="GO" id="GO:0042834">
    <property type="term" value="F:peptidoglycan binding"/>
    <property type="evidence" value="ECO:0007669"/>
    <property type="project" value="InterPro"/>
</dbReference>
<reference evidence="4" key="1">
    <citation type="submission" date="2020-12" db="EMBL/GenBank/DDBJ databases">
        <title>Paenibacillus polymyxa LMG 27872: a double-edged sword.</title>
        <authorList>
            <person name="Langendries S."/>
            <person name="Garcia Mendez S."/>
            <person name="Beirinckx S."/>
            <person name="Viaene T."/>
            <person name="Baeyen S."/>
            <person name="Goeminne G."/>
            <person name="Willems A."/>
            <person name="Debode J."/>
            <person name="Goormachtig S."/>
        </authorList>
    </citation>
    <scope>NUCLEOTIDE SEQUENCE</scope>
    <source>
        <strain evidence="4">LMG 27872</strain>
    </source>
</reference>
<dbReference type="RefSeq" id="WP_165148801.1">
    <property type="nucleotide sequence ID" value="NZ_JAEHFQ010000005.1"/>
</dbReference>
<dbReference type="Gene3D" id="3.30.70.1070">
    <property type="entry name" value="Sporulation related repeat"/>
    <property type="match status" value="1"/>
</dbReference>
<dbReference type="InterPro" id="IPR036680">
    <property type="entry name" value="SPOR-like_sf"/>
</dbReference>
<organism evidence="4 5">
    <name type="scientific">Paenibacillus polymyxa</name>
    <name type="common">Bacillus polymyxa</name>
    <dbReference type="NCBI Taxonomy" id="1406"/>
    <lineage>
        <taxon>Bacteria</taxon>
        <taxon>Bacillati</taxon>
        <taxon>Bacillota</taxon>
        <taxon>Bacilli</taxon>
        <taxon>Bacillales</taxon>
        <taxon>Paenibacillaceae</taxon>
        <taxon>Paenibacillus</taxon>
    </lineage>
</organism>
<feature type="transmembrane region" description="Helical" evidence="2">
    <location>
        <begin position="136"/>
        <end position="158"/>
    </location>
</feature>
<feature type="region of interest" description="Disordered" evidence="1">
    <location>
        <begin position="1"/>
        <end position="76"/>
    </location>
</feature>
<accession>A0A8I1IM94</accession>